<evidence type="ECO:0000256" key="1">
    <source>
        <dbReference type="ARBA" id="ARBA00022614"/>
    </source>
</evidence>
<feature type="compositionally biased region" description="Basic and acidic residues" evidence="3">
    <location>
        <begin position="282"/>
        <end position="291"/>
    </location>
</feature>
<evidence type="ECO:0000256" key="2">
    <source>
        <dbReference type="ARBA" id="ARBA00022737"/>
    </source>
</evidence>
<evidence type="ECO:0000313" key="6">
    <source>
        <dbReference type="Proteomes" id="UP001168877"/>
    </source>
</evidence>
<proteinExistence type="predicted"/>
<comment type="caution">
    <text evidence="5">The sequence shown here is derived from an EMBL/GenBank/DDBJ whole genome shotgun (WGS) entry which is preliminary data.</text>
</comment>
<evidence type="ECO:0000313" key="5">
    <source>
        <dbReference type="EMBL" id="KAK0597451.1"/>
    </source>
</evidence>
<dbReference type="EMBL" id="JAUESC010000004">
    <property type="protein sequence ID" value="KAK0597451.1"/>
    <property type="molecule type" value="Genomic_DNA"/>
</dbReference>
<feature type="region of interest" description="Disordered" evidence="3">
    <location>
        <begin position="258"/>
        <end position="334"/>
    </location>
</feature>
<accession>A0AA39SGF8</accession>
<evidence type="ECO:0000259" key="4">
    <source>
        <dbReference type="Pfam" id="PF20160"/>
    </source>
</evidence>
<name>A0AA39SGF8_ACESA</name>
<organism evidence="5 6">
    <name type="scientific">Acer saccharum</name>
    <name type="common">Sugar maple</name>
    <dbReference type="NCBI Taxonomy" id="4024"/>
    <lineage>
        <taxon>Eukaryota</taxon>
        <taxon>Viridiplantae</taxon>
        <taxon>Streptophyta</taxon>
        <taxon>Embryophyta</taxon>
        <taxon>Tracheophyta</taxon>
        <taxon>Spermatophyta</taxon>
        <taxon>Magnoliopsida</taxon>
        <taxon>eudicotyledons</taxon>
        <taxon>Gunneridae</taxon>
        <taxon>Pentapetalae</taxon>
        <taxon>rosids</taxon>
        <taxon>malvids</taxon>
        <taxon>Sapindales</taxon>
        <taxon>Sapindaceae</taxon>
        <taxon>Hippocastanoideae</taxon>
        <taxon>Acereae</taxon>
        <taxon>Acer</taxon>
    </lineage>
</organism>
<dbReference type="AlphaFoldDB" id="A0AA39SGF8"/>
<reference evidence="5" key="2">
    <citation type="submission" date="2023-06" db="EMBL/GenBank/DDBJ databases">
        <authorList>
            <person name="Swenson N.G."/>
            <person name="Wegrzyn J.L."/>
            <person name="Mcevoy S.L."/>
        </authorList>
    </citation>
    <scope>NUCLEOTIDE SEQUENCE</scope>
    <source>
        <strain evidence="5">NS2018</strain>
        <tissue evidence="5">Leaf</tissue>
    </source>
</reference>
<sequence length="334" mass="38777">MWSTPTVRRKTKIVCTIGMMSCLVKSKTEDSVKCEVVDGGELSKTIQQRLSLYQGVRPIYMQFSDDAEETFENALGLLQADQRVLLLPASIIYPESKILEWFHYQSRGSFIDVKLPPLCLNCNFLCFALCVVVAFPNPDSQYNHLDSKYHGSSEVTYDCYVKSKDGNRRVESNLFGYPRFSGKPNPLIEMHYGGPDYMKSNHVIIGFGFHFFRELCDNEFSFQFNVENVGFTLYSKHDKGPFKVEMCGVHLISGLHLETSDESEEKDEPHLEEFDEEDESHLEESYEDLKNPMRKMNHILKNPVRTEFDEEDESYLEEFDEEDEPHPKRLKHIE</sequence>
<evidence type="ECO:0000256" key="3">
    <source>
        <dbReference type="SAM" id="MobiDB-lite"/>
    </source>
</evidence>
<keyword evidence="6" id="KW-1185">Reference proteome</keyword>
<reference evidence="5" key="1">
    <citation type="journal article" date="2022" name="Plant J.">
        <title>Strategies of tolerance reflected in two North American maple genomes.</title>
        <authorList>
            <person name="McEvoy S.L."/>
            <person name="Sezen U.U."/>
            <person name="Trouern-Trend A."/>
            <person name="McMahon S.M."/>
            <person name="Schaberg P.G."/>
            <person name="Yang J."/>
            <person name="Wegrzyn J.L."/>
            <person name="Swenson N.G."/>
        </authorList>
    </citation>
    <scope>NUCLEOTIDE SEQUENCE</scope>
    <source>
        <strain evidence="5">NS2018</strain>
    </source>
</reference>
<keyword evidence="2" id="KW-0677">Repeat</keyword>
<feature type="domain" description="C-JID" evidence="4">
    <location>
        <begin position="94"/>
        <end position="237"/>
    </location>
</feature>
<dbReference type="Pfam" id="PF20160">
    <property type="entry name" value="C-JID"/>
    <property type="match status" value="1"/>
</dbReference>
<protein>
    <recommendedName>
        <fullName evidence="4">C-JID domain-containing protein</fullName>
    </recommendedName>
</protein>
<keyword evidence="1" id="KW-0433">Leucine-rich repeat</keyword>
<gene>
    <name evidence="5" type="ORF">LWI29_025434</name>
</gene>
<dbReference type="Proteomes" id="UP001168877">
    <property type="component" value="Unassembled WGS sequence"/>
</dbReference>
<dbReference type="InterPro" id="IPR045344">
    <property type="entry name" value="C-JID"/>
</dbReference>
<feature type="compositionally biased region" description="Acidic residues" evidence="3">
    <location>
        <begin position="308"/>
        <end position="324"/>
    </location>
</feature>